<keyword evidence="2" id="KW-0472">Membrane</keyword>
<feature type="compositionally biased region" description="Pro residues" evidence="1">
    <location>
        <begin position="247"/>
        <end position="267"/>
    </location>
</feature>
<evidence type="ECO:0000256" key="1">
    <source>
        <dbReference type="SAM" id="MobiDB-lite"/>
    </source>
</evidence>
<evidence type="ECO:0000256" key="2">
    <source>
        <dbReference type="SAM" id="Phobius"/>
    </source>
</evidence>
<dbReference type="OMA" id="RATPRYW"/>
<feature type="compositionally biased region" description="Basic and acidic residues" evidence="1">
    <location>
        <begin position="124"/>
        <end position="136"/>
    </location>
</feature>
<dbReference type="Pfam" id="PF05553">
    <property type="entry name" value="DUF761"/>
    <property type="match status" value="1"/>
</dbReference>
<accession>A0A7N0TX20</accession>
<feature type="region of interest" description="Disordered" evidence="1">
    <location>
        <begin position="507"/>
        <end position="560"/>
    </location>
</feature>
<dbReference type="PANTHER" id="PTHR33098:SF36">
    <property type="entry name" value="HYDROXYPROLINE-RICH GLYCOPROTEIN FAMILY PROTEIN"/>
    <property type="match status" value="1"/>
</dbReference>
<feature type="region of interest" description="Disordered" evidence="1">
    <location>
        <begin position="197"/>
        <end position="483"/>
    </location>
</feature>
<dbReference type="Proteomes" id="UP000594263">
    <property type="component" value="Unplaced"/>
</dbReference>
<dbReference type="AlphaFoldDB" id="A0A7N0TX20"/>
<feature type="region of interest" description="Disordered" evidence="1">
    <location>
        <begin position="109"/>
        <end position="136"/>
    </location>
</feature>
<evidence type="ECO:0000313" key="4">
    <source>
        <dbReference type="Proteomes" id="UP000594263"/>
    </source>
</evidence>
<proteinExistence type="predicted"/>
<feature type="compositionally biased region" description="Polar residues" evidence="1">
    <location>
        <begin position="456"/>
        <end position="474"/>
    </location>
</feature>
<organism evidence="3 4">
    <name type="scientific">Kalanchoe fedtschenkoi</name>
    <name type="common">Lavender scallops</name>
    <name type="synonym">South American air plant</name>
    <dbReference type="NCBI Taxonomy" id="63787"/>
    <lineage>
        <taxon>Eukaryota</taxon>
        <taxon>Viridiplantae</taxon>
        <taxon>Streptophyta</taxon>
        <taxon>Embryophyta</taxon>
        <taxon>Tracheophyta</taxon>
        <taxon>Spermatophyta</taxon>
        <taxon>Magnoliopsida</taxon>
        <taxon>eudicotyledons</taxon>
        <taxon>Gunneridae</taxon>
        <taxon>Pentapetalae</taxon>
        <taxon>Saxifragales</taxon>
        <taxon>Crassulaceae</taxon>
        <taxon>Kalanchoe</taxon>
    </lineage>
</organism>
<feature type="transmembrane region" description="Helical" evidence="2">
    <location>
        <begin position="43"/>
        <end position="72"/>
    </location>
</feature>
<protein>
    <recommendedName>
        <fullName evidence="5">Hydroxyproline-rich glycoprotein family protein</fullName>
    </recommendedName>
</protein>
<dbReference type="PANTHER" id="PTHR33098">
    <property type="entry name" value="COTTON FIBER (DUF761)"/>
    <property type="match status" value="1"/>
</dbReference>
<evidence type="ECO:0000313" key="3">
    <source>
        <dbReference type="EnsemblPlants" id="Kaladp0047s0257.1.v1.1.CDS.1"/>
    </source>
</evidence>
<feature type="region of interest" description="Disordered" evidence="1">
    <location>
        <begin position="579"/>
        <end position="599"/>
    </location>
</feature>
<dbReference type="EnsemblPlants" id="Kaladp0047s0257.1.v1.1">
    <property type="protein sequence ID" value="Kaladp0047s0257.1.v1.1.CDS.1"/>
    <property type="gene ID" value="Kaladp0047s0257.v1.1"/>
</dbReference>
<keyword evidence="2" id="KW-1133">Transmembrane helix</keyword>
<feature type="compositionally biased region" description="Basic and acidic residues" evidence="1">
    <location>
        <begin position="287"/>
        <end position="302"/>
    </location>
</feature>
<keyword evidence="2" id="KW-0812">Transmembrane</keyword>
<name>A0A7N0TX20_KALFE</name>
<feature type="compositionally biased region" description="Polar residues" evidence="1">
    <location>
        <begin position="273"/>
        <end position="285"/>
    </location>
</feature>
<feature type="transmembrane region" description="Helical" evidence="2">
    <location>
        <begin position="84"/>
        <end position="101"/>
    </location>
</feature>
<dbReference type="Gramene" id="Kaladp0047s0257.1.v1.1">
    <property type="protein sequence ID" value="Kaladp0047s0257.1.v1.1.CDS.1"/>
    <property type="gene ID" value="Kaladp0047s0257.v1.1"/>
</dbReference>
<feature type="compositionally biased region" description="Pro residues" evidence="1">
    <location>
        <begin position="399"/>
        <end position="412"/>
    </location>
</feature>
<dbReference type="InterPro" id="IPR008480">
    <property type="entry name" value="DUF761_pln"/>
</dbReference>
<feature type="compositionally biased region" description="Low complexity" evidence="1">
    <location>
        <begin position="109"/>
        <end position="122"/>
    </location>
</feature>
<reference evidence="3" key="1">
    <citation type="submission" date="2021-01" db="UniProtKB">
        <authorList>
            <consortium name="EnsemblPlants"/>
        </authorList>
    </citation>
    <scope>IDENTIFICATION</scope>
</reference>
<sequence length="599" mass="66516">MEYDEDEQQQPSTPFWLQSTAFRSSTNSSCRRRLGTLITSTSFILLLLVSAALIFIFFLIIPSLFSFTSQIFTPNSVKRTWDSLNLVLVLFAIICAFLGGANNNDNLHSSSSATFTSPSTTSFRRGDREQWYGENSDRSSGIMRLRSISSYPDLRLQHQASPASDSSWDYADYTQMSNRIGNGYRFSDDTQLKSYQLSGSGWQISPRRGRPPPAVEEAKDIDTVWRNTAETEDDENPNKVGASPPRLHTPPPPPPLQPPQPLLPFNPLPELQTRVQPTSRRTYLSTEKAKAREANSDKEQEAKPSPPPRATVRRKTKRIHRSFDEVYDAGDDDQQQKPPSPPVESDVIKKGDRKRGGAAKDFLSSFYSNQKQKKKRERRRSLDNLDYILNRSSSSSTTQPPPPPPPPPPPLPSVFQSLFSSRKGRSKKSASDPPELTQPKSRASKPPTRTAIARPASTTYNYSHQQGTVATGNESPLYGIPEPPPLPPFGMPVWRFVVEGDYVRLKSMNSSRSGSPDLEEDRDDSVRSSYGNGESMRSEVEEVESSAAASPAKFCPSPDVNAKADNFIARFRAGLKLENVNSGNGAGLSRLGLGPMRNK</sequence>
<keyword evidence="4" id="KW-1185">Reference proteome</keyword>
<evidence type="ECO:0008006" key="5">
    <source>
        <dbReference type="Google" id="ProtNLM"/>
    </source>
</evidence>
<feature type="compositionally biased region" description="Basic residues" evidence="1">
    <location>
        <begin position="311"/>
        <end position="320"/>
    </location>
</feature>